<dbReference type="EMBL" id="DVKI01000001">
    <property type="protein sequence ID" value="HIT16760.1"/>
    <property type="molecule type" value="Genomic_DNA"/>
</dbReference>
<evidence type="ECO:0000256" key="10">
    <source>
        <dbReference type="ARBA" id="ARBA00048594"/>
    </source>
</evidence>
<feature type="domain" description="Guanylate kinase-like" evidence="12">
    <location>
        <begin position="4"/>
        <end position="183"/>
    </location>
</feature>
<evidence type="ECO:0000259" key="12">
    <source>
        <dbReference type="PROSITE" id="PS50052"/>
    </source>
</evidence>
<dbReference type="SMART" id="SM00072">
    <property type="entry name" value="GuKc"/>
    <property type="match status" value="1"/>
</dbReference>
<dbReference type="HAMAP" id="MF_00328">
    <property type="entry name" value="Guanylate_kinase"/>
    <property type="match status" value="1"/>
</dbReference>
<dbReference type="Proteomes" id="UP000886893">
    <property type="component" value="Unassembled WGS sequence"/>
</dbReference>
<reference evidence="13" key="2">
    <citation type="journal article" date="2021" name="PeerJ">
        <title>Extensive microbial diversity within the chicken gut microbiome revealed by metagenomics and culture.</title>
        <authorList>
            <person name="Gilroy R."/>
            <person name="Ravi A."/>
            <person name="Getino M."/>
            <person name="Pursley I."/>
            <person name="Horton D.L."/>
            <person name="Alikhan N.F."/>
            <person name="Baker D."/>
            <person name="Gharbi K."/>
            <person name="Hall N."/>
            <person name="Watson M."/>
            <person name="Adriaenssens E.M."/>
            <person name="Foster-Nyarko E."/>
            <person name="Jarju S."/>
            <person name="Secka A."/>
            <person name="Antonio M."/>
            <person name="Oren A."/>
            <person name="Chaudhuri R.R."/>
            <person name="La Ragione R."/>
            <person name="Hildebrand F."/>
            <person name="Pallen M.J."/>
        </authorList>
    </citation>
    <scope>NUCLEOTIDE SEQUENCE</scope>
    <source>
        <strain evidence="13">14508</strain>
    </source>
</reference>
<evidence type="ECO:0000256" key="8">
    <source>
        <dbReference type="ARBA" id="ARBA00022840"/>
    </source>
</evidence>
<comment type="catalytic activity">
    <reaction evidence="10 11">
        <text>GMP + ATP = GDP + ADP</text>
        <dbReference type="Rhea" id="RHEA:20780"/>
        <dbReference type="ChEBI" id="CHEBI:30616"/>
        <dbReference type="ChEBI" id="CHEBI:58115"/>
        <dbReference type="ChEBI" id="CHEBI:58189"/>
        <dbReference type="ChEBI" id="CHEBI:456216"/>
        <dbReference type="EC" id="2.7.4.8"/>
    </reaction>
</comment>
<dbReference type="Pfam" id="PF00625">
    <property type="entry name" value="Guanylate_kin"/>
    <property type="match status" value="1"/>
</dbReference>
<gene>
    <name evidence="11 13" type="primary">gmk</name>
    <name evidence="13" type="ORF">IAD04_00045</name>
</gene>
<dbReference type="FunFam" id="3.30.63.10:FF:000002">
    <property type="entry name" value="Guanylate kinase 1"/>
    <property type="match status" value="1"/>
</dbReference>
<dbReference type="GO" id="GO:0004385">
    <property type="term" value="F:GMP kinase activity"/>
    <property type="evidence" value="ECO:0007669"/>
    <property type="project" value="UniProtKB-UniRule"/>
</dbReference>
<name>A0A9D1G7F4_9FIRM</name>
<dbReference type="SUPFAM" id="SSF52540">
    <property type="entry name" value="P-loop containing nucleoside triphosphate hydrolases"/>
    <property type="match status" value="1"/>
</dbReference>
<evidence type="ECO:0000256" key="2">
    <source>
        <dbReference type="ARBA" id="ARBA00005790"/>
    </source>
</evidence>
<dbReference type="Gene3D" id="3.40.50.300">
    <property type="entry name" value="P-loop containing nucleotide triphosphate hydrolases"/>
    <property type="match status" value="2"/>
</dbReference>
<dbReference type="NCBIfam" id="TIGR03263">
    <property type="entry name" value="guanyl_kin"/>
    <property type="match status" value="1"/>
</dbReference>
<dbReference type="InterPro" id="IPR008145">
    <property type="entry name" value="GK/Ca_channel_bsu"/>
</dbReference>
<evidence type="ECO:0000256" key="6">
    <source>
        <dbReference type="ARBA" id="ARBA00022741"/>
    </source>
</evidence>
<keyword evidence="5 11" id="KW-0808">Transferase</keyword>
<dbReference type="PANTHER" id="PTHR23117:SF13">
    <property type="entry name" value="GUANYLATE KINASE"/>
    <property type="match status" value="1"/>
</dbReference>
<dbReference type="InterPro" id="IPR027417">
    <property type="entry name" value="P-loop_NTPase"/>
</dbReference>
<dbReference type="InterPro" id="IPR020590">
    <property type="entry name" value="Guanylate_kinase_CS"/>
</dbReference>
<reference evidence="13" key="1">
    <citation type="submission" date="2020-10" db="EMBL/GenBank/DDBJ databases">
        <authorList>
            <person name="Gilroy R."/>
        </authorList>
    </citation>
    <scope>NUCLEOTIDE SEQUENCE</scope>
    <source>
        <strain evidence="13">14508</strain>
    </source>
</reference>
<dbReference type="GO" id="GO:0005524">
    <property type="term" value="F:ATP binding"/>
    <property type="evidence" value="ECO:0007669"/>
    <property type="project" value="UniProtKB-UniRule"/>
</dbReference>
<comment type="function">
    <text evidence="1 11">Essential for recycling GMP and indirectly, cGMP.</text>
</comment>
<keyword evidence="6 11" id="KW-0547">Nucleotide-binding</keyword>
<dbReference type="InterPro" id="IPR017665">
    <property type="entry name" value="Guanylate_kinase"/>
</dbReference>
<dbReference type="CDD" id="cd00071">
    <property type="entry name" value="GMPK"/>
    <property type="match status" value="1"/>
</dbReference>
<evidence type="ECO:0000256" key="4">
    <source>
        <dbReference type="ARBA" id="ARBA00016296"/>
    </source>
</evidence>
<dbReference type="AlphaFoldDB" id="A0A9D1G7F4"/>
<accession>A0A9D1G7F4</accession>
<keyword evidence="7 11" id="KW-0418">Kinase</keyword>
<proteinExistence type="inferred from homology"/>
<evidence type="ECO:0000256" key="9">
    <source>
        <dbReference type="ARBA" id="ARBA00030128"/>
    </source>
</evidence>
<feature type="binding site" evidence="11">
    <location>
        <begin position="11"/>
        <end position="18"/>
    </location>
    <ligand>
        <name>ATP</name>
        <dbReference type="ChEBI" id="CHEBI:30616"/>
    </ligand>
</feature>
<dbReference type="PROSITE" id="PS50052">
    <property type="entry name" value="GUANYLATE_KINASE_2"/>
    <property type="match status" value="1"/>
</dbReference>
<keyword evidence="8 11" id="KW-0067">ATP-binding</keyword>
<evidence type="ECO:0000256" key="11">
    <source>
        <dbReference type="HAMAP-Rule" id="MF_00328"/>
    </source>
</evidence>
<evidence type="ECO:0000256" key="7">
    <source>
        <dbReference type="ARBA" id="ARBA00022777"/>
    </source>
</evidence>
<dbReference type="Gene3D" id="3.30.63.10">
    <property type="entry name" value="Guanylate Kinase phosphate binding domain"/>
    <property type="match status" value="1"/>
</dbReference>
<dbReference type="PANTHER" id="PTHR23117">
    <property type="entry name" value="GUANYLATE KINASE-RELATED"/>
    <property type="match status" value="1"/>
</dbReference>
<dbReference type="GO" id="GO:0005829">
    <property type="term" value="C:cytosol"/>
    <property type="evidence" value="ECO:0007669"/>
    <property type="project" value="TreeGrafter"/>
</dbReference>
<dbReference type="EC" id="2.7.4.8" evidence="3 11"/>
<evidence type="ECO:0000313" key="13">
    <source>
        <dbReference type="EMBL" id="HIT16760.1"/>
    </source>
</evidence>
<organism evidence="13 14">
    <name type="scientific">Candidatus Caccosoma faecigallinarum</name>
    <dbReference type="NCBI Taxonomy" id="2840720"/>
    <lineage>
        <taxon>Bacteria</taxon>
        <taxon>Bacillati</taxon>
        <taxon>Bacillota</taxon>
        <taxon>Bacillota incertae sedis</taxon>
        <taxon>Candidatus Caccosoma</taxon>
    </lineage>
</organism>
<evidence type="ECO:0000256" key="5">
    <source>
        <dbReference type="ARBA" id="ARBA00022679"/>
    </source>
</evidence>
<evidence type="ECO:0000313" key="14">
    <source>
        <dbReference type="Proteomes" id="UP000886893"/>
    </source>
</evidence>
<evidence type="ECO:0000256" key="3">
    <source>
        <dbReference type="ARBA" id="ARBA00012961"/>
    </source>
</evidence>
<comment type="subcellular location">
    <subcellularLocation>
        <location evidence="11">Cytoplasm</location>
    </subcellularLocation>
</comment>
<comment type="caution">
    <text evidence="13">The sequence shown here is derived from an EMBL/GenBank/DDBJ whole genome shotgun (WGS) entry which is preliminary data.</text>
</comment>
<evidence type="ECO:0000256" key="1">
    <source>
        <dbReference type="ARBA" id="ARBA00003531"/>
    </source>
</evidence>
<comment type="similarity">
    <text evidence="2 11">Belongs to the guanylate kinase family.</text>
</comment>
<dbReference type="InterPro" id="IPR008144">
    <property type="entry name" value="Guanylate_kin-like_dom"/>
</dbReference>
<protein>
    <recommendedName>
        <fullName evidence="4 11">Guanylate kinase</fullName>
        <ecNumber evidence="3 11">2.7.4.8</ecNumber>
    </recommendedName>
    <alternativeName>
        <fullName evidence="9 11">GMP kinase</fullName>
    </alternativeName>
</protein>
<keyword evidence="11" id="KW-0963">Cytoplasm</keyword>
<sequence>MKKGTLFILSGPSGVGKGTIREKIMTMPQLNLAYSISMTTRKARVNEKNGEDYFFVSKEEFENAKKNGELLEWAEFVGNQYGTPKFFVDKLLNEGKNVLLEIEIEGAKQVMQKCPDAVTIFMVPPSFEELENRIRGRRSEPEEIIQQRLNKAKREMKLQNDYKYVVINNTISKTSEEIANIITHYGNTL</sequence>
<dbReference type="PROSITE" id="PS00856">
    <property type="entry name" value="GUANYLATE_KINASE_1"/>
    <property type="match status" value="1"/>
</dbReference>